<dbReference type="Pfam" id="PF02879">
    <property type="entry name" value="PGM_PMM_II"/>
    <property type="match status" value="1"/>
</dbReference>
<dbReference type="PANTHER" id="PTHR42946:SF1">
    <property type="entry name" value="PHOSPHOGLUCOMUTASE (ALPHA-D-GLUCOSE-1,6-BISPHOSPHATE-DEPENDENT)"/>
    <property type="match status" value="1"/>
</dbReference>
<keyword evidence="3" id="KW-0597">Phosphoprotein</keyword>
<comment type="similarity">
    <text evidence="2">Belongs to the phosphohexose mutase family.</text>
</comment>
<evidence type="ECO:0000256" key="3">
    <source>
        <dbReference type="ARBA" id="ARBA00022553"/>
    </source>
</evidence>
<dbReference type="Pfam" id="PF02878">
    <property type="entry name" value="PGM_PMM_I"/>
    <property type="match status" value="1"/>
</dbReference>
<dbReference type="InterPro" id="IPR036900">
    <property type="entry name" value="A-D-PHexomutase_C_sf"/>
</dbReference>
<evidence type="ECO:0000256" key="1">
    <source>
        <dbReference type="ARBA" id="ARBA00001946"/>
    </source>
</evidence>
<feature type="domain" description="Alpha-D-phosphohexomutase alpha/beta/alpha" evidence="8">
    <location>
        <begin position="2"/>
        <end position="133"/>
    </location>
</feature>
<evidence type="ECO:0000259" key="8">
    <source>
        <dbReference type="Pfam" id="PF02878"/>
    </source>
</evidence>
<evidence type="ECO:0000256" key="4">
    <source>
        <dbReference type="ARBA" id="ARBA00022723"/>
    </source>
</evidence>
<dbReference type="InterPro" id="IPR005843">
    <property type="entry name" value="A-D-PHexomutase_C"/>
</dbReference>
<dbReference type="Gene3D" id="3.40.120.10">
    <property type="entry name" value="Alpha-D-Glucose-1,6-Bisphosphate, subunit A, domain 3"/>
    <property type="match status" value="3"/>
</dbReference>
<dbReference type="Pfam" id="PF02880">
    <property type="entry name" value="PGM_PMM_III"/>
    <property type="match status" value="1"/>
</dbReference>
<feature type="domain" description="Alpha-D-phosphohexomutase C-terminal" evidence="7">
    <location>
        <begin position="410"/>
        <end position="457"/>
    </location>
</feature>
<keyword evidence="5" id="KW-0460">Magnesium</keyword>
<dbReference type="InterPro" id="IPR016055">
    <property type="entry name" value="A-D-PHexomutase_a/b/a-I/II/III"/>
</dbReference>
<evidence type="ECO:0000259" key="10">
    <source>
        <dbReference type="Pfam" id="PF02880"/>
    </source>
</evidence>
<sequence length="486" mass="51271">MKFGTSGLRGLSVELVELGARTYAAAFGRYLLDTGKAKTGDAILTGSDLRESSPEIKKICGSVLEGLGFRIVDCGTVPTPALALYGSKLAAAGLMITGSHIAADRNGIKFYCANGEINKADEAAIVALAAEISADKHAPMNREVSHAENHANKCHKLFYERNAKLLADGALAGLRIGVFQHSSVARDLIATLLSQYGAHVVPIGRSETFIPVDTEAISQETITSLGGWAVSHGLDAIVSADGDGDRPLITDEVGGPLRGDLIGVITAQFLGAKTVVTPVTSNSAIEALGLFTVIRTKVGSPFVISGMDEAVAASLERVVGFEANGGVLTANAFEVARGHLDALPTRDCILPILAVLSHIKAQERPLSVIARSYQLPAAVAGRLENFPVVTSAALMSHLRATENLAVFLREIGQATSTSDIDGIRITLTEGRTIHFRPSGNAPELRCYAEAATETAALDLLNTGLTQLRLWADRISEEPLAHEERPN</sequence>
<dbReference type="PANTHER" id="PTHR42946">
    <property type="entry name" value="PHOSPHOHEXOSE MUTASE"/>
    <property type="match status" value="1"/>
</dbReference>
<evidence type="ECO:0000259" key="9">
    <source>
        <dbReference type="Pfam" id="PF02879"/>
    </source>
</evidence>
<keyword evidence="12" id="KW-1185">Reference proteome</keyword>
<dbReference type="SUPFAM" id="SSF55957">
    <property type="entry name" value="Phosphoglucomutase, C-terminal domain"/>
    <property type="match status" value="1"/>
</dbReference>
<dbReference type="InterPro" id="IPR005844">
    <property type="entry name" value="A-D-PHexomutase_a/b/a-I"/>
</dbReference>
<dbReference type="Pfam" id="PF00408">
    <property type="entry name" value="PGM_PMM_IV"/>
    <property type="match status" value="1"/>
</dbReference>
<keyword evidence="4" id="KW-0479">Metal-binding</keyword>
<comment type="cofactor">
    <cofactor evidence="1">
        <name>Mg(2+)</name>
        <dbReference type="ChEBI" id="CHEBI:18420"/>
    </cofactor>
</comment>
<geneLocation type="plasmid" evidence="11 12">
    <name>pSchITTGS70d</name>
</geneLocation>
<evidence type="ECO:0000256" key="2">
    <source>
        <dbReference type="ARBA" id="ARBA00010231"/>
    </source>
</evidence>
<protein>
    <submittedName>
        <fullName evidence="11">Phosphomannomutase</fullName>
    </submittedName>
</protein>
<proteinExistence type="inferred from homology"/>
<evidence type="ECO:0000313" key="11">
    <source>
        <dbReference type="EMBL" id="WVT08131.1"/>
    </source>
</evidence>
<dbReference type="EMBL" id="CP133152">
    <property type="protein sequence ID" value="WVT08131.1"/>
    <property type="molecule type" value="Genomic_DNA"/>
</dbReference>
<gene>
    <name evidence="11" type="ORF">RB548_29810</name>
</gene>
<dbReference type="InterPro" id="IPR005846">
    <property type="entry name" value="A-D-PHexomutase_a/b/a-III"/>
</dbReference>
<evidence type="ECO:0000256" key="5">
    <source>
        <dbReference type="ARBA" id="ARBA00022842"/>
    </source>
</evidence>
<dbReference type="SUPFAM" id="SSF53738">
    <property type="entry name" value="Phosphoglucomutase, first 3 domains"/>
    <property type="match status" value="3"/>
</dbReference>
<evidence type="ECO:0000259" key="7">
    <source>
        <dbReference type="Pfam" id="PF00408"/>
    </source>
</evidence>
<dbReference type="InterPro" id="IPR050060">
    <property type="entry name" value="Phosphoglucosamine_mutase"/>
</dbReference>
<dbReference type="InterPro" id="IPR005845">
    <property type="entry name" value="A-D-PHexomutase_a/b/a-II"/>
</dbReference>
<dbReference type="Gene3D" id="3.30.310.50">
    <property type="entry name" value="Alpha-D-phosphohexomutase, C-terminal domain"/>
    <property type="match status" value="1"/>
</dbReference>
<keyword evidence="6" id="KW-0413">Isomerase</keyword>
<evidence type="ECO:0000256" key="6">
    <source>
        <dbReference type="ARBA" id="ARBA00023235"/>
    </source>
</evidence>
<evidence type="ECO:0000313" key="12">
    <source>
        <dbReference type="Proteomes" id="UP001432360"/>
    </source>
</evidence>
<keyword evidence="11" id="KW-0614">Plasmid</keyword>
<organism evidence="11 12">
    <name type="scientific">Sinorhizobium chiapasense</name>
    <dbReference type="NCBI Taxonomy" id="501572"/>
    <lineage>
        <taxon>Bacteria</taxon>
        <taxon>Pseudomonadati</taxon>
        <taxon>Pseudomonadota</taxon>
        <taxon>Alphaproteobacteria</taxon>
        <taxon>Hyphomicrobiales</taxon>
        <taxon>Rhizobiaceae</taxon>
        <taxon>Sinorhizobium/Ensifer group</taxon>
        <taxon>Sinorhizobium</taxon>
    </lineage>
</organism>
<accession>A0ABZ2BL17</accession>
<name>A0ABZ2BL17_9HYPH</name>
<reference evidence="11" key="1">
    <citation type="submission" date="2023-08" db="EMBL/GenBank/DDBJ databases">
        <title>Complete genome sequence of Sinorhizobium chiapanecum ITTG S70 isolated from Acaciella angustissima nodules in Chiapas-Mexico.</title>
        <authorList>
            <person name="Rincon-Rosales R."/>
            <person name="Rogel M.A."/>
            <person name="Rincon-Medina C.I."/>
            <person name="Guerrero G."/>
            <person name="Manzano-Gomez L.A."/>
            <person name="Lopez-Lopez A."/>
            <person name="Rincon Molina F.A."/>
            <person name="Martinez-Romero E."/>
        </authorList>
    </citation>
    <scope>NUCLEOTIDE SEQUENCE</scope>
    <source>
        <strain evidence="11">ITTG S70</strain>
        <plasmid evidence="11">pSchITTGS70d</plasmid>
    </source>
</reference>
<feature type="domain" description="Alpha-D-phosphohexomutase alpha/beta/alpha" evidence="9">
    <location>
        <begin position="172"/>
        <end position="254"/>
    </location>
</feature>
<feature type="domain" description="Alpha-D-phosphohexomutase alpha/beta/alpha" evidence="10">
    <location>
        <begin position="259"/>
        <end position="371"/>
    </location>
</feature>
<dbReference type="Proteomes" id="UP001432360">
    <property type="component" value="Plasmid pSchITTGS70d"/>
</dbReference>
<dbReference type="RefSeq" id="WP_331377155.1">
    <property type="nucleotide sequence ID" value="NZ_CP133152.1"/>
</dbReference>